<name>F6FW50_ISOV2</name>
<keyword evidence="3" id="KW-0472">Membrane</keyword>
<evidence type="ECO:0000256" key="3">
    <source>
        <dbReference type="SAM" id="Phobius"/>
    </source>
</evidence>
<evidence type="ECO:0000256" key="1">
    <source>
        <dbReference type="ARBA" id="ARBA00023015"/>
    </source>
</evidence>
<accession>F6FW50</accession>
<dbReference type="STRING" id="743718.Isova_2909"/>
<sequence length="254" mass="25858">MTGMEPTPRPVGRAADPYREWDAAYVLGALGPAERRAYEEHLAGCAACREAVAELAGMPGLLSSLPPEHALALLDDTSQTAASADIVPFSALAARARRHRARRRSLALVAAVALVVGGVVTGLALGSAGPEGEAPGGVPSSGTVAEGTAVELEPVGAIDVRATLTATPRPWGTQLEWSCSYPARSAGQRYDAAEPVAYELVLVDRDGGRTVAATWSASGTESRGLSAASAVPLDDVARVEIAVAGGQALAAAEL</sequence>
<evidence type="ECO:0000256" key="2">
    <source>
        <dbReference type="ARBA" id="ARBA00023163"/>
    </source>
</evidence>
<feature type="transmembrane region" description="Helical" evidence="3">
    <location>
        <begin position="105"/>
        <end position="125"/>
    </location>
</feature>
<dbReference type="Pfam" id="PF13490">
    <property type="entry name" value="zf-HC2"/>
    <property type="match status" value="1"/>
</dbReference>
<dbReference type="InterPro" id="IPR041916">
    <property type="entry name" value="Anti_sigma_zinc_sf"/>
</dbReference>
<dbReference type="HOGENOM" id="CLU_056526_1_0_11"/>
<gene>
    <name evidence="5" type="ordered locus">Isova_2909</name>
</gene>
<feature type="domain" description="Putative zinc-finger" evidence="4">
    <location>
        <begin position="24"/>
        <end position="49"/>
    </location>
</feature>
<evidence type="ECO:0000313" key="5">
    <source>
        <dbReference type="EMBL" id="AEG45594.1"/>
    </source>
</evidence>
<keyword evidence="6" id="KW-1185">Reference proteome</keyword>
<evidence type="ECO:0000259" key="4">
    <source>
        <dbReference type="Pfam" id="PF13490"/>
    </source>
</evidence>
<dbReference type="AlphaFoldDB" id="F6FW50"/>
<dbReference type="InterPro" id="IPR027383">
    <property type="entry name" value="Znf_put"/>
</dbReference>
<dbReference type="Proteomes" id="UP000009236">
    <property type="component" value="Chromosome"/>
</dbReference>
<proteinExistence type="predicted"/>
<dbReference type="KEGG" id="iva:Isova_2909"/>
<dbReference type="RefSeq" id="WP_013839984.1">
    <property type="nucleotide sequence ID" value="NC_015588.1"/>
</dbReference>
<reference evidence="5 6" key="1">
    <citation type="submission" date="2011-05" db="EMBL/GenBank/DDBJ databases">
        <title>Complete sequence of Isoptericola variabilis 225.</title>
        <authorList>
            <consortium name="US DOE Joint Genome Institute"/>
            <person name="Lucas S."/>
            <person name="Han J."/>
            <person name="Lapidus A."/>
            <person name="Cheng J.-F."/>
            <person name="Goodwin L."/>
            <person name="Pitluck S."/>
            <person name="Peters L."/>
            <person name="Mikhailova N."/>
            <person name="Zeytun A."/>
            <person name="Han C."/>
            <person name="Tapia R."/>
            <person name="Land M."/>
            <person name="Hauser L."/>
            <person name="Kyrpides N."/>
            <person name="Ivanova N."/>
            <person name="Pagani I."/>
            <person name="Siebers A."/>
            <person name="Allgaier M."/>
            <person name="Thelen M."/>
            <person name="Hugenholtz P."/>
            <person name="Gladden J."/>
            <person name="Woyke T."/>
        </authorList>
    </citation>
    <scope>NUCLEOTIDE SEQUENCE [LARGE SCALE GENOMIC DNA]</scope>
    <source>
        <strain evidence="6">225</strain>
    </source>
</reference>
<keyword evidence="3 5" id="KW-0812">Transmembrane</keyword>
<keyword evidence="1" id="KW-0805">Transcription regulation</keyword>
<evidence type="ECO:0000313" key="6">
    <source>
        <dbReference type="Proteomes" id="UP000009236"/>
    </source>
</evidence>
<dbReference type="eggNOG" id="COG1595">
    <property type="taxonomic scope" value="Bacteria"/>
</dbReference>
<dbReference type="EMBL" id="CP002810">
    <property type="protein sequence ID" value="AEG45594.1"/>
    <property type="molecule type" value="Genomic_DNA"/>
</dbReference>
<keyword evidence="2" id="KW-0804">Transcription</keyword>
<dbReference type="Gene3D" id="1.10.10.1320">
    <property type="entry name" value="Anti-sigma factor, zinc-finger domain"/>
    <property type="match status" value="1"/>
</dbReference>
<organism evidence="6">
    <name type="scientific">Isoptericola variabilis (strain 225)</name>
    <dbReference type="NCBI Taxonomy" id="743718"/>
    <lineage>
        <taxon>Bacteria</taxon>
        <taxon>Bacillati</taxon>
        <taxon>Actinomycetota</taxon>
        <taxon>Actinomycetes</taxon>
        <taxon>Micrococcales</taxon>
        <taxon>Promicromonosporaceae</taxon>
        <taxon>Isoptericola</taxon>
    </lineage>
</organism>
<keyword evidence="3" id="KW-1133">Transmembrane helix</keyword>
<protein>
    <submittedName>
        <fullName evidence="5">Putative transmembrane anti-sigma factor</fullName>
    </submittedName>
</protein>